<dbReference type="NCBIfam" id="NF001490">
    <property type="entry name" value="PRK00346.1-4"/>
    <property type="match status" value="1"/>
</dbReference>
<sequence length="260" mass="28302">MLSIRQFLVTNDDGVNAQGIKVLTNVLSQFGQVTVVAPDRERSGHGHSITTKTPLRAAKLSHNDTVTVYSVDGTPVDCLKWGLETLFADKQPDLVLSGINHGANVGQDVFYSGTIGAAREAILYGLPAIALSAARDADERIHYDWVAEILGRYIQPLLEISLPRQTLLNVNIPGTQPVDVKGIQVVEMDVEAKRFDIIKDSDSRGSDIYWMKSLFNVEGKAQSQDLQAVKEGFVTVSPVSVGSANVEVLNNIEKQMEALS</sequence>
<dbReference type="RefSeq" id="WP_313794990.1">
    <property type="nucleotide sequence ID" value="NZ_CP102453.1"/>
</dbReference>
<dbReference type="EMBL" id="CP102453">
    <property type="protein sequence ID" value="UUX35510.1"/>
    <property type="molecule type" value="Genomic_DNA"/>
</dbReference>
<dbReference type="EC" id="3.1.3.5" evidence="5"/>
<evidence type="ECO:0000313" key="7">
    <source>
        <dbReference type="EMBL" id="UUX35510.1"/>
    </source>
</evidence>
<dbReference type="SUPFAM" id="SSF64167">
    <property type="entry name" value="SurE-like"/>
    <property type="match status" value="1"/>
</dbReference>
<evidence type="ECO:0000256" key="5">
    <source>
        <dbReference type="HAMAP-Rule" id="MF_00060"/>
    </source>
</evidence>
<evidence type="ECO:0000313" key="8">
    <source>
        <dbReference type="Proteomes" id="UP001315967"/>
    </source>
</evidence>
<dbReference type="HAMAP" id="MF_00060">
    <property type="entry name" value="SurE"/>
    <property type="match status" value="1"/>
</dbReference>
<proteinExistence type="inferred from homology"/>
<comment type="catalytic activity">
    <reaction evidence="1 5">
        <text>a ribonucleoside 5'-phosphate + H2O = a ribonucleoside + phosphate</text>
        <dbReference type="Rhea" id="RHEA:12484"/>
        <dbReference type="ChEBI" id="CHEBI:15377"/>
        <dbReference type="ChEBI" id="CHEBI:18254"/>
        <dbReference type="ChEBI" id="CHEBI:43474"/>
        <dbReference type="ChEBI" id="CHEBI:58043"/>
        <dbReference type="EC" id="3.1.3.5"/>
    </reaction>
</comment>
<dbReference type="GO" id="GO:0008254">
    <property type="term" value="F:3'-nucleotidase activity"/>
    <property type="evidence" value="ECO:0007669"/>
    <property type="project" value="UniProtKB-EC"/>
</dbReference>
<keyword evidence="5" id="KW-0547">Nucleotide-binding</keyword>
<dbReference type="InterPro" id="IPR030048">
    <property type="entry name" value="SurE"/>
</dbReference>
<comment type="function">
    <text evidence="5">Nucleotidase that shows phosphatase activity on nucleoside 5'-monophosphates.</text>
</comment>
<dbReference type="Proteomes" id="UP001315967">
    <property type="component" value="Chromosome"/>
</dbReference>
<evidence type="ECO:0000259" key="6">
    <source>
        <dbReference type="Pfam" id="PF01975"/>
    </source>
</evidence>
<evidence type="ECO:0000256" key="1">
    <source>
        <dbReference type="ARBA" id="ARBA00000815"/>
    </source>
</evidence>
<keyword evidence="5" id="KW-0963">Cytoplasm</keyword>
<evidence type="ECO:0000256" key="4">
    <source>
        <dbReference type="ARBA" id="ARBA00022801"/>
    </source>
</evidence>
<organism evidence="7 8">
    <name type="scientific">Fundicoccus culcitae</name>
    <dbReference type="NCBI Taxonomy" id="2969821"/>
    <lineage>
        <taxon>Bacteria</taxon>
        <taxon>Bacillati</taxon>
        <taxon>Bacillota</taxon>
        <taxon>Bacilli</taxon>
        <taxon>Lactobacillales</taxon>
        <taxon>Aerococcaceae</taxon>
        <taxon>Fundicoccus</taxon>
    </lineage>
</organism>
<feature type="binding site" evidence="5">
    <location>
        <position position="13"/>
    </location>
    <ligand>
        <name>a divalent metal cation</name>
        <dbReference type="ChEBI" id="CHEBI:60240"/>
    </ligand>
</feature>
<name>A0ABY5PAE7_9LACT</name>
<feature type="binding site" evidence="5">
    <location>
        <position position="43"/>
    </location>
    <ligand>
        <name>a divalent metal cation</name>
        <dbReference type="ChEBI" id="CHEBI:60240"/>
    </ligand>
</feature>
<reference evidence="7 8" key="1">
    <citation type="submission" date="2022-08" db="EMBL/GenBank/DDBJ databases">
        <title>Aerococcaceae sp. nov isolated from spoiled eye mask.</title>
        <authorList>
            <person name="Zhou G."/>
            <person name="Xie X.-B."/>
            <person name="Shi Q.-S."/>
            <person name="Wang Y.-S."/>
            <person name="Wen X."/>
            <person name="Peng H."/>
            <person name="Yang X.-J."/>
            <person name="Tao H.-B."/>
            <person name="Huang X.-M."/>
        </authorList>
    </citation>
    <scope>NUCLEOTIDE SEQUENCE [LARGE SCALE GENOMIC DNA]</scope>
    <source>
        <strain evidence="8">DM20194951</strain>
    </source>
</reference>
<keyword evidence="3 5" id="KW-0479">Metal-binding</keyword>
<dbReference type="PANTHER" id="PTHR30457">
    <property type="entry name" value="5'-NUCLEOTIDASE SURE"/>
    <property type="match status" value="1"/>
</dbReference>
<keyword evidence="4 5" id="KW-0378">Hydrolase</keyword>
<feature type="binding site" evidence="5">
    <location>
        <position position="100"/>
    </location>
    <ligand>
        <name>a divalent metal cation</name>
        <dbReference type="ChEBI" id="CHEBI:60240"/>
    </ligand>
</feature>
<feature type="binding site" evidence="5">
    <location>
        <position position="12"/>
    </location>
    <ligand>
        <name>a divalent metal cation</name>
        <dbReference type="ChEBI" id="CHEBI:60240"/>
    </ligand>
</feature>
<protein>
    <recommendedName>
        <fullName evidence="5">5'-nucleotidase SurE</fullName>
        <ecNumber evidence="5">3.1.3.5</ecNumber>
    </recommendedName>
    <alternativeName>
        <fullName evidence="5">Nucleoside 5'-monophosphate phosphohydrolase</fullName>
    </alternativeName>
</protein>
<keyword evidence="8" id="KW-1185">Reference proteome</keyword>
<gene>
    <name evidence="5 7" type="primary">surE</name>
    <name evidence="7" type="ORF">NRE15_10775</name>
</gene>
<feature type="domain" description="Survival protein SurE-like phosphatase/nucleotidase" evidence="6">
    <location>
        <begin position="8"/>
        <end position="189"/>
    </location>
</feature>
<dbReference type="PANTHER" id="PTHR30457:SF0">
    <property type="entry name" value="PHOSPHATASE, PUTATIVE (AFU_ORTHOLOGUE AFUA_4G01070)-RELATED"/>
    <property type="match status" value="1"/>
</dbReference>
<comment type="cofactor">
    <cofactor evidence="5">
        <name>a divalent metal cation</name>
        <dbReference type="ChEBI" id="CHEBI:60240"/>
    </cofactor>
    <text evidence="5">Binds 1 divalent metal cation per subunit.</text>
</comment>
<dbReference type="NCBIfam" id="TIGR00087">
    <property type="entry name" value="surE"/>
    <property type="match status" value="1"/>
</dbReference>
<evidence type="ECO:0000256" key="2">
    <source>
        <dbReference type="ARBA" id="ARBA00011062"/>
    </source>
</evidence>
<dbReference type="InterPro" id="IPR036523">
    <property type="entry name" value="SurE-like_sf"/>
</dbReference>
<comment type="similarity">
    <text evidence="2 5">Belongs to the SurE nucleotidase family.</text>
</comment>
<dbReference type="InterPro" id="IPR002828">
    <property type="entry name" value="SurE-like_Pase/nucleotidase"/>
</dbReference>
<comment type="subcellular location">
    <subcellularLocation>
        <location evidence="5">Cytoplasm</location>
    </subcellularLocation>
</comment>
<dbReference type="Gene3D" id="3.40.1210.10">
    <property type="entry name" value="Survival protein SurE-like phosphatase/nucleotidase"/>
    <property type="match status" value="1"/>
</dbReference>
<accession>A0ABY5PAE7</accession>
<dbReference type="Pfam" id="PF01975">
    <property type="entry name" value="SurE"/>
    <property type="match status" value="1"/>
</dbReference>
<evidence type="ECO:0000256" key="3">
    <source>
        <dbReference type="ARBA" id="ARBA00022723"/>
    </source>
</evidence>